<accession>C4VAE1</accession>
<evidence type="ECO:0000313" key="1">
    <source>
        <dbReference type="EMBL" id="EEQ81813.1"/>
    </source>
</evidence>
<organism evidence="1 2">
    <name type="scientific">Vairimorpha ceranae (strain BRL01)</name>
    <name type="common">Microsporidian parasite</name>
    <name type="synonym">Nosema ceranae</name>
    <dbReference type="NCBI Taxonomy" id="578460"/>
    <lineage>
        <taxon>Eukaryota</taxon>
        <taxon>Fungi</taxon>
        <taxon>Fungi incertae sedis</taxon>
        <taxon>Microsporidia</taxon>
        <taxon>Nosematidae</taxon>
        <taxon>Vairimorpha</taxon>
    </lineage>
</organism>
<name>C4VAE1_VAIC1</name>
<protein>
    <submittedName>
        <fullName evidence="1">Uncharacterized protein</fullName>
    </submittedName>
</protein>
<dbReference type="EMBL" id="ACOL01000201">
    <property type="protein sequence ID" value="EEQ81813.1"/>
    <property type="molecule type" value="Genomic_DNA"/>
</dbReference>
<dbReference type="AlphaFoldDB" id="C4VAE1"/>
<gene>
    <name evidence="1" type="ORF">NCER_101606</name>
</gene>
<dbReference type="InParanoid" id="C4VAE1"/>
<reference evidence="1 2" key="1">
    <citation type="journal article" date="2009" name="PLoS Pathog.">
        <title>Genomic analyses of the microsporidian Nosema ceranae, an emergent pathogen of honey bees.</title>
        <authorList>
            <person name="Cornman R.S."/>
            <person name="Chen Y.P."/>
            <person name="Schatz M.C."/>
            <person name="Street C."/>
            <person name="Zhao Y."/>
            <person name="Desany B."/>
            <person name="Egholm M."/>
            <person name="Hutchison S."/>
            <person name="Pettis J.S."/>
            <person name="Lipkin W.I."/>
            <person name="Evans J.D."/>
        </authorList>
    </citation>
    <scope>NUCLEOTIDE SEQUENCE [LARGE SCALE GENOMIC DNA]</scope>
    <source>
        <strain evidence="1 2">BRL01</strain>
    </source>
</reference>
<dbReference type="KEGG" id="nce:NCER_101606"/>
<dbReference type="HOGENOM" id="CLU_049765_0_0_1"/>
<comment type="caution">
    <text evidence="1">The sequence shown here is derived from an EMBL/GenBank/DDBJ whole genome shotgun (WGS) entry which is preliminary data.</text>
</comment>
<proteinExistence type="predicted"/>
<sequence length="446" mass="52527">MHLTYFLVIILCTENIKNKNILDSIYFKNFERFIEGRHCLLNKKLLLEFLGDEPFATEKIELLFDICRTTYSILKFEKYNLIKPILMNTSVLHCNCNNLSLKSILIATFTSRLKDFCLLSDIKYKAAFISYGTRYYQPITLITKNKTNMKIIKAITEKIYAKKDNFFKTLKSQSLILDGNLIYELFYIISLAEQTLSRYSTSEQSNLYENFLNSKFIETVFKIQQNNNFPIHVFLLFDKKEDKLDRINFNCFEEALDINFLNNCIDYDSFTDGINFSSFINSTENFDIFCDATIILSFEYANLFLGLMQCYSKHLKRNILLRVEKHYNDQVNVKFIICNEMEYVKTIKEYYVRAYKSASDVSAEIETLVKTDKLHEFTTLLDLNTYSFKPNGTKGIDGWFYWLNCGHFLGFELIDDFLTKLDHNCHLCRKLVGIKICFQHKAYKAL</sequence>
<evidence type="ECO:0000313" key="2">
    <source>
        <dbReference type="Proteomes" id="UP000009082"/>
    </source>
</evidence>
<dbReference type="VEuPathDB" id="MicrosporidiaDB:NCER_101606"/>
<dbReference type="Proteomes" id="UP000009082">
    <property type="component" value="Unassembled WGS sequence"/>
</dbReference>